<evidence type="ECO:0000313" key="2">
    <source>
        <dbReference type="EMBL" id="CAG8801011.1"/>
    </source>
</evidence>
<dbReference type="InterPro" id="IPR008266">
    <property type="entry name" value="Tyr_kinase_AS"/>
</dbReference>
<reference evidence="2 3" key="1">
    <citation type="submission" date="2021-06" db="EMBL/GenBank/DDBJ databases">
        <authorList>
            <person name="Kallberg Y."/>
            <person name="Tangrot J."/>
            <person name="Rosling A."/>
        </authorList>
    </citation>
    <scope>NUCLEOTIDE SEQUENCE [LARGE SCALE GENOMIC DNA]</scope>
    <source>
        <strain evidence="2 3">120-4 pot B 10/14</strain>
    </source>
</reference>
<protein>
    <submittedName>
        <fullName evidence="2">5403_t:CDS:1</fullName>
    </submittedName>
</protein>
<feature type="compositionally biased region" description="Acidic residues" evidence="1">
    <location>
        <begin position="48"/>
        <end position="71"/>
    </location>
</feature>
<dbReference type="Proteomes" id="UP000789901">
    <property type="component" value="Unassembled WGS sequence"/>
</dbReference>
<gene>
    <name evidence="2" type="ORF">GMARGA_LOCUS23104</name>
</gene>
<organism evidence="2 3">
    <name type="scientific">Gigaspora margarita</name>
    <dbReference type="NCBI Taxonomy" id="4874"/>
    <lineage>
        <taxon>Eukaryota</taxon>
        <taxon>Fungi</taxon>
        <taxon>Fungi incertae sedis</taxon>
        <taxon>Mucoromycota</taxon>
        <taxon>Glomeromycotina</taxon>
        <taxon>Glomeromycetes</taxon>
        <taxon>Diversisporales</taxon>
        <taxon>Gigasporaceae</taxon>
        <taxon>Gigaspora</taxon>
    </lineage>
</organism>
<keyword evidence="3" id="KW-1185">Reference proteome</keyword>
<feature type="compositionally biased region" description="Basic and acidic residues" evidence="1">
    <location>
        <begin position="36"/>
        <end position="47"/>
    </location>
</feature>
<name>A0ABN7VWK2_GIGMA</name>
<dbReference type="PROSITE" id="PS00109">
    <property type="entry name" value="PROTEIN_KINASE_TYR"/>
    <property type="match status" value="1"/>
</dbReference>
<sequence length="71" mass="8519">MVTKFESKLFLTKSKNLKHADLRSKNYLIYNDYEGNSDKSDEYSENKEFDEDYEPKEGEFDDSNEDNEFDE</sequence>
<evidence type="ECO:0000256" key="1">
    <source>
        <dbReference type="SAM" id="MobiDB-lite"/>
    </source>
</evidence>
<accession>A0ABN7VWK2</accession>
<dbReference type="EMBL" id="CAJVQB010023061">
    <property type="protein sequence ID" value="CAG8801011.1"/>
    <property type="molecule type" value="Genomic_DNA"/>
</dbReference>
<feature type="region of interest" description="Disordered" evidence="1">
    <location>
        <begin position="33"/>
        <end position="71"/>
    </location>
</feature>
<proteinExistence type="predicted"/>
<evidence type="ECO:0000313" key="3">
    <source>
        <dbReference type="Proteomes" id="UP000789901"/>
    </source>
</evidence>
<comment type="caution">
    <text evidence="2">The sequence shown here is derived from an EMBL/GenBank/DDBJ whole genome shotgun (WGS) entry which is preliminary data.</text>
</comment>
<feature type="non-terminal residue" evidence="2">
    <location>
        <position position="71"/>
    </location>
</feature>